<gene>
    <name evidence="1" type="ORF">S12H4_40060</name>
</gene>
<feature type="non-terminal residue" evidence="1">
    <location>
        <position position="1"/>
    </location>
</feature>
<sequence>IVGTEEHFRYYRPMFQKLKKVMVELISLDDALNSDLHAIFIDSYPTIKPVHILLLLEKNKDIITPYPLASSPDEYSRIQEYLDHFDRRLGMLNPLHFYPSVRTLKELLAKETHDLSEIRVSCHPNQLVKGYLVNGYAGAVQALQRMISFITGNFPLSLLVEKEETNGIRQWKLDYDSFQATIQADPGQTGWILEVEGPQLSALADHTGLLRLNDEVEPRLSPAPSVWEKSIIKNLEDFIQAVRLRTEPMVNSLDGLSAIILTQ</sequence>
<accession>X1TFJ1</accession>
<dbReference type="Gene3D" id="3.40.50.720">
    <property type="entry name" value="NAD(P)-binding Rossmann-like Domain"/>
    <property type="match status" value="1"/>
</dbReference>
<reference evidence="1" key="1">
    <citation type="journal article" date="2014" name="Front. Microbiol.">
        <title>High frequency of phylogenetically diverse reductive dehalogenase-homologous genes in deep subseafloor sedimentary metagenomes.</title>
        <authorList>
            <person name="Kawai M."/>
            <person name="Futagami T."/>
            <person name="Toyoda A."/>
            <person name="Takaki Y."/>
            <person name="Nishi S."/>
            <person name="Hori S."/>
            <person name="Arai W."/>
            <person name="Tsubouchi T."/>
            <person name="Morono Y."/>
            <person name="Uchiyama I."/>
            <person name="Ito T."/>
            <person name="Fujiyama A."/>
            <person name="Inagaki F."/>
            <person name="Takami H."/>
        </authorList>
    </citation>
    <scope>NUCLEOTIDE SEQUENCE</scope>
    <source>
        <strain evidence="1">Expedition CK06-06</strain>
    </source>
</reference>
<organism evidence="1">
    <name type="scientific">marine sediment metagenome</name>
    <dbReference type="NCBI Taxonomy" id="412755"/>
    <lineage>
        <taxon>unclassified sequences</taxon>
        <taxon>metagenomes</taxon>
        <taxon>ecological metagenomes</taxon>
    </lineage>
</organism>
<protein>
    <submittedName>
        <fullName evidence="1">Uncharacterized protein</fullName>
    </submittedName>
</protein>
<evidence type="ECO:0000313" key="1">
    <source>
        <dbReference type="EMBL" id="GAI90116.1"/>
    </source>
</evidence>
<feature type="non-terminal residue" evidence="1">
    <location>
        <position position="263"/>
    </location>
</feature>
<dbReference type="AlphaFoldDB" id="X1TFJ1"/>
<dbReference type="InterPro" id="IPR036291">
    <property type="entry name" value="NAD(P)-bd_dom_sf"/>
</dbReference>
<dbReference type="SUPFAM" id="SSF51735">
    <property type="entry name" value="NAD(P)-binding Rossmann-fold domains"/>
    <property type="match status" value="1"/>
</dbReference>
<proteinExistence type="predicted"/>
<comment type="caution">
    <text evidence="1">The sequence shown here is derived from an EMBL/GenBank/DDBJ whole genome shotgun (WGS) entry which is preliminary data.</text>
</comment>
<dbReference type="EMBL" id="BARW01024279">
    <property type="protein sequence ID" value="GAI90116.1"/>
    <property type="molecule type" value="Genomic_DNA"/>
</dbReference>
<name>X1TFJ1_9ZZZZ</name>